<dbReference type="SUPFAM" id="SSF56300">
    <property type="entry name" value="Metallo-dependent phosphatases"/>
    <property type="match status" value="1"/>
</dbReference>
<dbReference type="PANTHER" id="PTHR31302:SF0">
    <property type="entry name" value="TRANSMEMBRANE PROTEIN WITH METALLOPHOSPHOESTERASE DOMAIN"/>
    <property type="match status" value="1"/>
</dbReference>
<name>A0A3Q9BMJ4_9LACT</name>
<dbReference type="RefSeq" id="WP_126110456.1">
    <property type="nucleotide sequence ID" value="NZ_CP034465.1"/>
</dbReference>
<protein>
    <submittedName>
        <fullName evidence="2">Metallophosphoesterase</fullName>
    </submittedName>
</protein>
<dbReference type="AlphaFoldDB" id="A0A3Q9BMJ4"/>
<gene>
    <name evidence="2" type="ORF">EJN90_08905</name>
</gene>
<dbReference type="GO" id="GO:0016787">
    <property type="term" value="F:hydrolase activity"/>
    <property type="evidence" value="ECO:0007669"/>
    <property type="project" value="InterPro"/>
</dbReference>
<evidence type="ECO:0000313" key="3">
    <source>
        <dbReference type="Proteomes" id="UP000273326"/>
    </source>
</evidence>
<evidence type="ECO:0000259" key="1">
    <source>
        <dbReference type="Pfam" id="PF00149"/>
    </source>
</evidence>
<dbReference type="Proteomes" id="UP000273326">
    <property type="component" value="Chromosome"/>
</dbReference>
<feature type="domain" description="Calcineurin-like phosphoesterase" evidence="1">
    <location>
        <begin position="47"/>
        <end position="219"/>
    </location>
</feature>
<accession>A0A3Q9BMJ4</accession>
<evidence type="ECO:0000313" key="2">
    <source>
        <dbReference type="EMBL" id="AZP04745.1"/>
    </source>
</evidence>
<keyword evidence="3" id="KW-1185">Reference proteome</keyword>
<dbReference type="EMBL" id="CP034465">
    <property type="protein sequence ID" value="AZP04745.1"/>
    <property type="molecule type" value="Genomic_DNA"/>
</dbReference>
<dbReference type="InterPro" id="IPR029052">
    <property type="entry name" value="Metallo-depent_PP-like"/>
</dbReference>
<sequence length="285" mass="32237">MNFKRKLIKGVLTAGGFAGYLYLQNTWLQKTYYRISVEALARENEGLKIAHLSDLHLPNTQVDLKKLVSEIKEENPDFIFLTGDQFDAAHPFHMEETVQFLKKLSEISPIYAVHGNHDLKSPLAEYIPDVYRKSGVTLLEDEAYTVMAPDRKPIVIMGAAEPESIIQKQRRDLLKKITIRSDWAGQTRLLLAHHPEYFEKYHQDKTKSPDITFSGHAHGGQIRIPSVGGLFAPGQGRMPKHTSGIHALAEDPSKKLVISRGTGPSHFPFRINNRPEVVFVTLHKK</sequence>
<reference evidence="3" key="1">
    <citation type="submission" date="2018-12" db="EMBL/GenBank/DDBJ databases">
        <title>Complete genome sequencing of Jeotgalibaca sp. H21T32.</title>
        <authorList>
            <person name="Bae J.-W."/>
            <person name="Lee S.-Y."/>
        </authorList>
    </citation>
    <scope>NUCLEOTIDE SEQUENCE [LARGE SCALE GENOMIC DNA]</scope>
    <source>
        <strain evidence="3">H21T32</strain>
    </source>
</reference>
<dbReference type="OrthoDB" id="9780884at2"/>
<dbReference type="KEGG" id="jeh:EJN90_08905"/>
<dbReference type="Pfam" id="PF00149">
    <property type="entry name" value="Metallophos"/>
    <property type="match status" value="1"/>
</dbReference>
<dbReference type="Gene3D" id="3.60.21.10">
    <property type="match status" value="1"/>
</dbReference>
<proteinExistence type="predicted"/>
<dbReference type="PANTHER" id="PTHR31302">
    <property type="entry name" value="TRANSMEMBRANE PROTEIN WITH METALLOPHOSPHOESTERASE DOMAIN-RELATED"/>
    <property type="match status" value="1"/>
</dbReference>
<dbReference type="InterPro" id="IPR004843">
    <property type="entry name" value="Calcineurin-like_PHP"/>
</dbReference>
<organism evidence="2 3">
    <name type="scientific">Jeotgalibaca ciconiae</name>
    <dbReference type="NCBI Taxonomy" id="2496265"/>
    <lineage>
        <taxon>Bacteria</taxon>
        <taxon>Bacillati</taxon>
        <taxon>Bacillota</taxon>
        <taxon>Bacilli</taxon>
        <taxon>Lactobacillales</taxon>
        <taxon>Carnobacteriaceae</taxon>
        <taxon>Jeotgalibaca</taxon>
    </lineage>
</organism>
<dbReference type="InterPro" id="IPR051158">
    <property type="entry name" value="Metallophosphoesterase_sf"/>
</dbReference>